<reference evidence="1" key="1">
    <citation type="submission" date="2022-09" db="EMBL/GenBank/DDBJ databases">
        <title>A Global Phylogenomic Analysis of the Shiitake Genus Lentinula.</title>
        <authorList>
            <consortium name="DOE Joint Genome Institute"/>
            <person name="Sierra-Patev S."/>
            <person name="Min B."/>
            <person name="Naranjo-Ortiz M."/>
            <person name="Looney B."/>
            <person name="Konkel Z."/>
            <person name="Slot J.C."/>
            <person name="Sakamoto Y."/>
            <person name="Steenwyk J.L."/>
            <person name="Rokas A."/>
            <person name="Carro J."/>
            <person name="Camarero S."/>
            <person name="Ferreira P."/>
            <person name="Molpeceres G."/>
            <person name="Ruiz-Duenas F.J."/>
            <person name="Serrano A."/>
            <person name="Henrissat B."/>
            <person name="Drula E."/>
            <person name="Hughes K.W."/>
            <person name="Mata J.L."/>
            <person name="Ishikawa N.K."/>
            <person name="Vargas-Isla R."/>
            <person name="Ushijima S."/>
            <person name="Smith C.A."/>
            <person name="Ahrendt S."/>
            <person name="Andreopoulos W."/>
            <person name="He G."/>
            <person name="Labutti K."/>
            <person name="Lipzen A."/>
            <person name="Ng V."/>
            <person name="Riley R."/>
            <person name="Sandor L."/>
            <person name="Barry K."/>
            <person name="Martinez A.T."/>
            <person name="Xiao Y."/>
            <person name="Gibbons J.G."/>
            <person name="Terashima K."/>
            <person name="Grigoriev I.V."/>
            <person name="Hibbett D.S."/>
        </authorList>
    </citation>
    <scope>NUCLEOTIDE SEQUENCE</scope>
    <source>
        <strain evidence="1">TMI1499</strain>
    </source>
</reference>
<protein>
    <submittedName>
        <fullName evidence="1">Uncharacterized protein</fullName>
    </submittedName>
</protein>
<dbReference type="Proteomes" id="UP001163835">
    <property type="component" value="Unassembled WGS sequence"/>
</dbReference>
<evidence type="ECO:0000313" key="2">
    <source>
        <dbReference type="Proteomes" id="UP001163835"/>
    </source>
</evidence>
<evidence type="ECO:0000313" key="1">
    <source>
        <dbReference type="EMBL" id="KAJ3806141.1"/>
    </source>
</evidence>
<proteinExistence type="predicted"/>
<gene>
    <name evidence="1" type="ORF">F5876DRAFT_81006</name>
</gene>
<sequence length="298" mass="32455">MSETLNSFIHNSRKSTERDNHHFLQPTEAYGLLLLPVVAYGITPPLSVKTHISLLASRLHSSSVFTRVLTQSSLSVLAVISLSFDHLSVPVDVFVSFKSERDPTVSVHNICAIPLAPFTIPLPSVTRLFRSSTFSRPMQFKTVYSLLALASLAHAVPLADVLKVDDSKAVSSIVSRAGALLRITYAFEQGTNQVIFTAADQKARDAIDNAFVMAFGTLGLMSNHFTGDTDIRTGGVFRITFEGEGMKGKGAVSEVFDVLSFQWQEEKGGVTVHKSKVGSVFEEEQKAKALRAQLKPGN</sequence>
<name>A0ACC1TN50_9AGAR</name>
<comment type="caution">
    <text evidence="1">The sequence shown here is derived from an EMBL/GenBank/DDBJ whole genome shotgun (WGS) entry which is preliminary data.</text>
</comment>
<accession>A0ACC1TN50</accession>
<dbReference type="EMBL" id="MU795469">
    <property type="protein sequence ID" value="KAJ3806141.1"/>
    <property type="molecule type" value="Genomic_DNA"/>
</dbReference>
<organism evidence="1 2">
    <name type="scientific">Lentinula aff. lateritia</name>
    <dbReference type="NCBI Taxonomy" id="2804960"/>
    <lineage>
        <taxon>Eukaryota</taxon>
        <taxon>Fungi</taxon>
        <taxon>Dikarya</taxon>
        <taxon>Basidiomycota</taxon>
        <taxon>Agaricomycotina</taxon>
        <taxon>Agaricomycetes</taxon>
        <taxon>Agaricomycetidae</taxon>
        <taxon>Agaricales</taxon>
        <taxon>Marasmiineae</taxon>
        <taxon>Omphalotaceae</taxon>
        <taxon>Lentinula</taxon>
    </lineage>
</organism>
<keyword evidence="2" id="KW-1185">Reference proteome</keyword>